<dbReference type="InterPro" id="IPR018247">
    <property type="entry name" value="EF_Hand_1_Ca_BS"/>
</dbReference>
<keyword evidence="2" id="KW-1185">Reference proteome</keyword>
<organism evidence="1 2">
    <name type="scientific">Gimesia maris</name>
    <dbReference type="NCBI Taxonomy" id="122"/>
    <lineage>
        <taxon>Bacteria</taxon>
        <taxon>Pseudomonadati</taxon>
        <taxon>Planctomycetota</taxon>
        <taxon>Planctomycetia</taxon>
        <taxon>Planctomycetales</taxon>
        <taxon>Planctomycetaceae</taxon>
        <taxon>Gimesia</taxon>
    </lineage>
</organism>
<accession>A0ABX5YHB0</accession>
<dbReference type="Gene3D" id="1.10.238.10">
    <property type="entry name" value="EF-hand"/>
    <property type="match status" value="1"/>
</dbReference>
<dbReference type="PROSITE" id="PS00018">
    <property type="entry name" value="EF_HAND_1"/>
    <property type="match status" value="1"/>
</dbReference>
<dbReference type="EMBL" id="CP042910">
    <property type="protein sequence ID" value="QEG15071.1"/>
    <property type="molecule type" value="Genomic_DNA"/>
</dbReference>
<dbReference type="NCBIfam" id="NF038032">
    <property type="entry name" value="CehA_McbA_metalo"/>
    <property type="match status" value="1"/>
</dbReference>
<protein>
    <recommendedName>
        <fullName evidence="3">EF-hand domain-containing protein</fullName>
    </recommendedName>
</protein>
<evidence type="ECO:0008006" key="3">
    <source>
        <dbReference type="Google" id="ProtNLM"/>
    </source>
</evidence>
<evidence type="ECO:0000313" key="1">
    <source>
        <dbReference type="EMBL" id="QEG15071.1"/>
    </source>
</evidence>
<proteinExistence type="predicted"/>
<dbReference type="Proteomes" id="UP000322887">
    <property type="component" value="Chromosome"/>
</dbReference>
<name>A0ABX5YHB0_9PLAN</name>
<dbReference type="InterPro" id="IPR011992">
    <property type="entry name" value="EF-hand-dom_pair"/>
</dbReference>
<reference evidence="1 2" key="1">
    <citation type="submission" date="2019-08" db="EMBL/GenBank/DDBJ databases">
        <title>Deep-cultivation of Planctomycetes and their phenomic and genomic characterization uncovers novel biology.</title>
        <authorList>
            <person name="Wiegand S."/>
            <person name="Jogler M."/>
            <person name="Boedeker C."/>
            <person name="Pinto D."/>
            <person name="Vollmers J."/>
            <person name="Rivas-Marin E."/>
            <person name="Kohn T."/>
            <person name="Peeters S.H."/>
            <person name="Heuer A."/>
            <person name="Rast P."/>
            <person name="Oberbeckmann S."/>
            <person name="Bunk B."/>
            <person name="Jeske O."/>
            <person name="Meyerdierks A."/>
            <person name="Storesund J.E."/>
            <person name="Kallscheuer N."/>
            <person name="Luecker S."/>
            <person name="Lage O.M."/>
            <person name="Pohl T."/>
            <person name="Merkel B.J."/>
            <person name="Hornburger P."/>
            <person name="Mueller R.-W."/>
            <person name="Bruemmer F."/>
            <person name="Labrenz M."/>
            <person name="Spormann A.M."/>
            <person name="Op den Camp H."/>
            <person name="Overmann J."/>
            <person name="Amann R."/>
            <person name="Jetten M.S.M."/>
            <person name="Mascher T."/>
            <person name="Medema M.H."/>
            <person name="Devos D.P."/>
            <person name="Kaster A.-K."/>
            <person name="Ovreas L."/>
            <person name="Rohde M."/>
            <person name="Galperin M.Y."/>
            <person name="Jogler C."/>
        </authorList>
    </citation>
    <scope>NUCLEOTIDE SEQUENCE [LARGE SCALE GENOMIC DNA]</scope>
    <source>
        <strain evidence="1 2">DSM 8797</strain>
    </source>
</reference>
<evidence type="ECO:0000313" key="2">
    <source>
        <dbReference type="Proteomes" id="UP000322887"/>
    </source>
</evidence>
<sequence length="833" mass="91675">MNAERTASDRNPRHLMCLVFLIVCLLFCASTELQAESPAVEKVEGQPLAANVKRLISALDYLGAPLPAPLVQKLNTACDQRDAATIQKLLDSEVLCLVSLNPEVRTKVARGPAVAVLQQGGFTPFVVKVVNHSTVTRQLQISSPQAGPVYSGAALNSLKRQAQPELNRNENKAGATDRFLEVELFQASPMTVKLSGLEVEYVLALIYCHESGKREATLAFDVGAGTQDLGFRGEVPVLFDVRPAVPVKLSILDFDGKPTAARLLFRDSQKRVYPLQAKRLAPDFFFQPQIYRQDGDTVMLPAGELEMEYSRGPEYQRLTRKVKISAEEEQTLEVSLKRWVNPRAFGFYSGDHHIHAAGCAHYDNPTKGVTPQDMFNQVKGEGLNVGCVLTWGPCFDVQRQFFASTADRVSEPLTLLKYDLEISGFGSAALGHVCLLNLQNQTYPGTLGTTTGWPSWTVPVLRWCKEQGGVTGFPHSALRVNPPLAAQRLIRELDQDKSKTLNPEEAAAGLLPAAFPVIDADGNRQLTLDELTQALEQAADQLPNLAVPEMNGGGAMEICVSTAEGVCDFISAMDTERIPEWNTWYHILNCGFPLKVSGETDFPCMSSRRVGQGRVYVQLGQQSEVDFTQWCQGIRQGRSYVSDGYAHALEFLVNDVAPGFEDIQLELPGKVKITAKVAFAPETPRAVAYGLLDPPEGRRAAGDTRVLHAPRHSEYVTAGKRLVEIVMNGSVVGQQTVPADGKIHSLQFDVPVEKSSWIALRQFPQLHTNPVNVIVANQPIRASRESALWCAETIKLLWKNRHLKIAESERKTAGQTYQRAIQTYLQRAEAAVN</sequence>
<dbReference type="SUPFAM" id="SSF47473">
    <property type="entry name" value="EF-hand"/>
    <property type="match status" value="1"/>
</dbReference>
<gene>
    <name evidence="1" type="ORF">GmarT_09090</name>
</gene>